<dbReference type="Gene3D" id="3.40.50.300">
    <property type="entry name" value="P-loop containing nucleotide triphosphate hydrolases"/>
    <property type="match status" value="1"/>
</dbReference>
<dbReference type="Proteomes" id="UP001152872">
    <property type="component" value="Unassembled WGS sequence"/>
</dbReference>
<dbReference type="RefSeq" id="WP_009626216.1">
    <property type="nucleotide sequence ID" value="NZ_VBTY01000034.1"/>
</dbReference>
<evidence type="ECO:0000259" key="1">
    <source>
        <dbReference type="Pfam" id="PF25109"/>
    </source>
</evidence>
<proteinExistence type="predicted"/>
<accession>A0A9X4M5J4</accession>
<dbReference type="InterPro" id="IPR023214">
    <property type="entry name" value="HAD_sf"/>
</dbReference>
<protein>
    <submittedName>
        <fullName evidence="2">AAA family ATPase</fullName>
    </submittedName>
</protein>
<gene>
    <name evidence="2" type="ORF">FEV09_06230</name>
</gene>
<dbReference type="InterPro" id="IPR027417">
    <property type="entry name" value="P-loop_NTPase"/>
</dbReference>
<dbReference type="InterPro" id="IPR036412">
    <property type="entry name" value="HAD-like_sf"/>
</dbReference>
<organism evidence="2 3">
    <name type="scientific">Pseudanabaena catenata USMAC16</name>
    <dbReference type="NCBI Taxonomy" id="1855837"/>
    <lineage>
        <taxon>Bacteria</taxon>
        <taxon>Bacillati</taxon>
        <taxon>Cyanobacteriota</taxon>
        <taxon>Cyanophyceae</taxon>
        <taxon>Pseudanabaenales</taxon>
        <taxon>Pseudanabaenaceae</taxon>
        <taxon>Pseudanabaena</taxon>
    </lineage>
</organism>
<evidence type="ECO:0000313" key="2">
    <source>
        <dbReference type="EMBL" id="MDG3494153.1"/>
    </source>
</evidence>
<dbReference type="InterPro" id="IPR056782">
    <property type="entry name" value="HAD_PNKP"/>
</dbReference>
<name>A0A9X4M5J4_9CYAN</name>
<dbReference type="EMBL" id="VBTY01000034">
    <property type="protein sequence ID" value="MDG3494153.1"/>
    <property type="molecule type" value="Genomic_DNA"/>
</dbReference>
<keyword evidence="3" id="KW-1185">Reference proteome</keyword>
<dbReference type="Pfam" id="PF25109">
    <property type="entry name" value="HAD_PNKP"/>
    <property type="match status" value="1"/>
</dbReference>
<reference evidence="2" key="1">
    <citation type="submission" date="2019-05" db="EMBL/GenBank/DDBJ databases">
        <title>Whole genome sequencing of Pseudanabaena catenata USMAC16.</title>
        <authorList>
            <person name="Khan Z."/>
            <person name="Omar W.M."/>
            <person name="Convey P."/>
            <person name="Merican F."/>
            <person name="Najimudin N."/>
        </authorList>
    </citation>
    <scope>NUCLEOTIDE SEQUENCE</scope>
    <source>
        <strain evidence="2">USMAC16</strain>
    </source>
</reference>
<dbReference type="SUPFAM" id="SSF52540">
    <property type="entry name" value="P-loop containing nucleoside triphosphate hydrolases"/>
    <property type="match status" value="1"/>
</dbReference>
<dbReference type="SUPFAM" id="SSF56784">
    <property type="entry name" value="HAD-like"/>
    <property type="match status" value="1"/>
</dbReference>
<feature type="domain" description="Polynucleotide kinase PNKP phosphatase" evidence="1">
    <location>
        <begin position="150"/>
        <end position="281"/>
    </location>
</feature>
<comment type="caution">
    <text evidence="2">The sequence shown here is derived from an EMBL/GenBank/DDBJ whole genome shotgun (WGS) entry which is preliminary data.</text>
</comment>
<dbReference type="Gene3D" id="3.40.50.1000">
    <property type="entry name" value="HAD superfamily/HAD-like"/>
    <property type="match status" value="1"/>
</dbReference>
<evidence type="ECO:0000313" key="3">
    <source>
        <dbReference type="Proteomes" id="UP001152872"/>
    </source>
</evidence>
<sequence>MLTVYFTIGLPASGKSTWAKNKVDKAPNSIKRVNKDELRAMLDNSYHSKGNEKFVLDIQDQIIRAALENGKHVIVDNTHLSPKHEARIRELIKGLAVLEIVDFRHVPLETCIERDLKRFNSVGEKVIRDMYNQFIAPPRAAKPAHNPDLPDVILCDLDGTIALMGDRNPFDAARCEQDLVNEPVRSILETSGKAIVFVSGREDKYKPQTLAWLEKHNISFDGLHMRKSGDMRKDSIVKKEIYDEFILDKYNVAFVLDDRDQVVRVWRDLGLTCLQVDYGDF</sequence>
<dbReference type="AlphaFoldDB" id="A0A9X4M5J4"/>
<dbReference type="Pfam" id="PF13671">
    <property type="entry name" value="AAA_33"/>
    <property type="match status" value="1"/>
</dbReference>